<evidence type="ECO:0000313" key="1">
    <source>
        <dbReference type="EMBL" id="KAL3776662.1"/>
    </source>
</evidence>
<sequence length="232" mass="26379">MYDNVKAAQQLFDQRNPNAAKDDWKRHVSLAYDEMSVKGRFSVNYHTNELVDIADDAFEKSVIEREFQALSADWNGDDEDESEIVVPQPTKYFLAFMATTLDASSSKQHIFVARYGVKKTQYTFLARRLKEIPSLLFNHGFIVSQVGNDGAVENRTATKVTANILASEYLPTKFTAQELSGLNLDFPIGYYHPNPGFKEHPIFFSGDMPHLVKRYGMHSITSLGLLHFERDS</sequence>
<comment type="caution">
    <text evidence="1">The sequence shown here is derived from an EMBL/GenBank/DDBJ whole genome shotgun (WGS) entry which is preliminary data.</text>
</comment>
<protein>
    <submittedName>
        <fullName evidence="1">Uncharacterized protein</fullName>
    </submittedName>
</protein>
<keyword evidence="2" id="KW-1185">Reference proteome</keyword>
<proteinExistence type="predicted"/>
<reference evidence="1 2" key="1">
    <citation type="submission" date="2024-10" db="EMBL/GenBank/DDBJ databases">
        <title>Updated reference genomes for cyclostephanoid diatoms.</title>
        <authorList>
            <person name="Roberts W.R."/>
            <person name="Alverson A.J."/>
        </authorList>
    </citation>
    <scope>NUCLEOTIDE SEQUENCE [LARGE SCALE GENOMIC DNA]</scope>
    <source>
        <strain evidence="1 2">AJA010-31</strain>
    </source>
</reference>
<organism evidence="1 2">
    <name type="scientific">Cyclotella atomus</name>
    <dbReference type="NCBI Taxonomy" id="382360"/>
    <lineage>
        <taxon>Eukaryota</taxon>
        <taxon>Sar</taxon>
        <taxon>Stramenopiles</taxon>
        <taxon>Ochrophyta</taxon>
        <taxon>Bacillariophyta</taxon>
        <taxon>Coscinodiscophyceae</taxon>
        <taxon>Thalassiosirophycidae</taxon>
        <taxon>Stephanodiscales</taxon>
        <taxon>Stephanodiscaceae</taxon>
        <taxon>Cyclotella</taxon>
    </lineage>
</organism>
<dbReference type="EMBL" id="JALLPJ020001088">
    <property type="protein sequence ID" value="KAL3776662.1"/>
    <property type="molecule type" value="Genomic_DNA"/>
</dbReference>
<dbReference type="Proteomes" id="UP001530400">
    <property type="component" value="Unassembled WGS sequence"/>
</dbReference>
<accession>A0ABD3NNK5</accession>
<dbReference type="AlphaFoldDB" id="A0ABD3NNK5"/>
<name>A0ABD3NNK5_9STRA</name>
<evidence type="ECO:0000313" key="2">
    <source>
        <dbReference type="Proteomes" id="UP001530400"/>
    </source>
</evidence>
<gene>
    <name evidence="1" type="ORF">ACHAWO_000432</name>
</gene>